<evidence type="ECO:0000256" key="1">
    <source>
        <dbReference type="SAM" id="SignalP"/>
    </source>
</evidence>
<sequence length="160" mass="17316">MNSIFCVVVFCGLIYSAESCKPAPFITADPCVNVKCPNGKICSAITDYYCDQIFCRHLAICSATPVTTIDACREHNPCKPGSHCVTVPDQCPNNGTLCTFKPQCNVRNRPGKCPDSGSAARTSCDRTCSPKSTNDATCPTGRKCCFLASDHENFCLSVRR</sequence>
<evidence type="ECO:0008006" key="4">
    <source>
        <dbReference type="Google" id="ProtNLM"/>
    </source>
</evidence>
<feature type="chain" id="PRO_5008898341" description="WAP domain-containing protein" evidence="1">
    <location>
        <begin position="20"/>
        <end position="160"/>
    </location>
</feature>
<proteinExistence type="predicted"/>
<name>A0A1D1VEB5_RAMVA</name>
<accession>A0A1D1VEB5</accession>
<keyword evidence="1" id="KW-0732">Signal</keyword>
<gene>
    <name evidence="2" type="primary">RvY_10918-1</name>
    <name evidence="2" type="synonym">RvY_10918.1</name>
    <name evidence="2" type="ORF">RvY_10918</name>
</gene>
<dbReference type="AlphaFoldDB" id="A0A1D1VEB5"/>
<feature type="signal peptide" evidence="1">
    <location>
        <begin position="1"/>
        <end position="19"/>
    </location>
</feature>
<keyword evidence="3" id="KW-1185">Reference proteome</keyword>
<protein>
    <recommendedName>
        <fullName evidence="4">WAP domain-containing protein</fullName>
    </recommendedName>
</protein>
<reference evidence="2 3" key="1">
    <citation type="journal article" date="2016" name="Nat. Commun.">
        <title>Extremotolerant tardigrade genome and improved radiotolerance of human cultured cells by tardigrade-unique protein.</title>
        <authorList>
            <person name="Hashimoto T."/>
            <person name="Horikawa D.D."/>
            <person name="Saito Y."/>
            <person name="Kuwahara H."/>
            <person name="Kozuka-Hata H."/>
            <person name="Shin-I T."/>
            <person name="Minakuchi Y."/>
            <person name="Ohishi K."/>
            <person name="Motoyama A."/>
            <person name="Aizu T."/>
            <person name="Enomoto A."/>
            <person name="Kondo K."/>
            <person name="Tanaka S."/>
            <person name="Hara Y."/>
            <person name="Koshikawa S."/>
            <person name="Sagara H."/>
            <person name="Miura T."/>
            <person name="Yokobori S."/>
            <person name="Miyagawa K."/>
            <person name="Suzuki Y."/>
            <person name="Kubo T."/>
            <person name="Oyama M."/>
            <person name="Kohara Y."/>
            <person name="Fujiyama A."/>
            <person name="Arakawa K."/>
            <person name="Katayama T."/>
            <person name="Toyoda A."/>
            <person name="Kunieda T."/>
        </authorList>
    </citation>
    <scope>NUCLEOTIDE SEQUENCE [LARGE SCALE GENOMIC DNA]</scope>
    <source>
        <strain evidence="2 3">YOKOZUNA-1</strain>
    </source>
</reference>
<comment type="caution">
    <text evidence="2">The sequence shown here is derived from an EMBL/GenBank/DDBJ whole genome shotgun (WGS) entry which is preliminary data.</text>
</comment>
<evidence type="ECO:0000313" key="3">
    <source>
        <dbReference type="Proteomes" id="UP000186922"/>
    </source>
</evidence>
<organism evidence="2 3">
    <name type="scientific">Ramazzottius varieornatus</name>
    <name type="common">Water bear</name>
    <name type="synonym">Tardigrade</name>
    <dbReference type="NCBI Taxonomy" id="947166"/>
    <lineage>
        <taxon>Eukaryota</taxon>
        <taxon>Metazoa</taxon>
        <taxon>Ecdysozoa</taxon>
        <taxon>Tardigrada</taxon>
        <taxon>Eutardigrada</taxon>
        <taxon>Parachela</taxon>
        <taxon>Hypsibioidea</taxon>
        <taxon>Ramazzottiidae</taxon>
        <taxon>Ramazzottius</taxon>
    </lineage>
</organism>
<dbReference type="EMBL" id="BDGG01000005">
    <property type="protein sequence ID" value="GAU99994.1"/>
    <property type="molecule type" value="Genomic_DNA"/>
</dbReference>
<dbReference type="Proteomes" id="UP000186922">
    <property type="component" value="Unassembled WGS sequence"/>
</dbReference>
<evidence type="ECO:0000313" key="2">
    <source>
        <dbReference type="EMBL" id="GAU99994.1"/>
    </source>
</evidence>